<reference evidence="2" key="1">
    <citation type="journal article" date="2020" name="Stud. Mycol.">
        <title>101 Dothideomycetes genomes: a test case for predicting lifestyles and emergence of pathogens.</title>
        <authorList>
            <person name="Haridas S."/>
            <person name="Albert R."/>
            <person name="Binder M."/>
            <person name="Bloem J."/>
            <person name="Labutti K."/>
            <person name="Salamov A."/>
            <person name="Andreopoulos B."/>
            <person name="Baker S."/>
            <person name="Barry K."/>
            <person name="Bills G."/>
            <person name="Bluhm B."/>
            <person name="Cannon C."/>
            <person name="Castanera R."/>
            <person name="Culley D."/>
            <person name="Daum C."/>
            <person name="Ezra D."/>
            <person name="Gonzalez J."/>
            <person name="Henrissat B."/>
            <person name="Kuo A."/>
            <person name="Liang C."/>
            <person name="Lipzen A."/>
            <person name="Lutzoni F."/>
            <person name="Magnuson J."/>
            <person name="Mondo S."/>
            <person name="Nolan M."/>
            <person name="Ohm R."/>
            <person name="Pangilinan J."/>
            <person name="Park H.-J."/>
            <person name="Ramirez L."/>
            <person name="Alfaro M."/>
            <person name="Sun H."/>
            <person name="Tritt A."/>
            <person name="Yoshinaga Y."/>
            <person name="Zwiers L.-H."/>
            <person name="Turgeon B."/>
            <person name="Goodwin S."/>
            <person name="Spatafora J."/>
            <person name="Crous P."/>
            <person name="Grigoriev I."/>
        </authorList>
    </citation>
    <scope>NUCLEOTIDE SEQUENCE</scope>
    <source>
        <strain evidence="2">CBS 125425</strain>
    </source>
</reference>
<keyword evidence="3" id="KW-1185">Reference proteome</keyword>
<sequence length="254" mass="28070">MPRPKPISISRPFDARHVSGADVGVPGMLPIAAMPQSQPHQRSFTFEPSSSDEEKPTSKAVLAMRQSKSDLHDPPPKRSNSLARKLSRPSLRLRTSLSRLTLRSRSPSSISPDESLRKRGGEKDAPRRLTSSKDGLRDAYTSSSPERVSAILRKPRRPLPQTFPSSPLPPPPPPKSKSTLLVRPKRADSGTAIDFNEVPAEQRPLGFKEILAVRSFEERMELYARAREYWAAADHGLGRGGGGLWLGFEGREKV</sequence>
<dbReference type="AlphaFoldDB" id="A0A9P4QSK7"/>
<name>A0A9P4QSK7_9PLEO</name>
<proteinExistence type="predicted"/>
<evidence type="ECO:0000256" key="1">
    <source>
        <dbReference type="SAM" id="MobiDB-lite"/>
    </source>
</evidence>
<feature type="compositionally biased region" description="Basic and acidic residues" evidence="1">
    <location>
        <begin position="114"/>
        <end position="127"/>
    </location>
</feature>
<feature type="compositionally biased region" description="Pro residues" evidence="1">
    <location>
        <begin position="166"/>
        <end position="175"/>
    </location>
</feature>
<dbReference type="EMBL" id="ML996207">
    <property type="protein sequence ID" value="KAF2730870.1"/>
    <property type="molecule type" value="Genomic_DNA"/>
</dbReference>
<evidence type="ECO:0000313" key="2">
    <source>
        <dbReference type="EMBL" id="KAF2730870.1"/>
    </source>
</evidence>
<feature type="compositionally biased region" description="Polar residues" evidence="1">
    <location>
        <begin position="35"/>
        <end position="49"/>
    </location>
</feature>
<evidence type="ECO:0000313" key="3">
    <source>
        <dbReference type="Proteomes" id="UP000799444"/>
    </source>
</evidence>
<organism evidence="2 3">
    <name type="scientific">Polyplosphaeria fusca</name>
    <dbReference type="NCBI Taxonomy" id="682080"/>
    <lineage>
        <taxon>Eukaryota</taxon>
        <taxon>Fungi</taxon>
        <taxon>Dikarya</taxon>
        <taxon>Ascomycota</taxon>
        <taxon>Pezizomycotina</taxon>
        <taxon>Dothideomycetes</taxon>
        <taxon>Pleosporomycetidae</taxon>
        <taxon>Pleosporales</taxon>
        <taxon>Tetraplosphaeriaceae</taxon>
        <taxon>Polyplosphaeria</taxon>
    </lineage>
</organism>
<accession>A0A9P4QSK7</accession>
<dbReference type="Proteomes" id="UP000799444">
    <property type="component" value="Unassembled WGS sequence"/>
</dbReference>
<gene>
    <name evidence="2" type="ORF">EJ04DRAFT_584862</name>
</gene>
<protein>
    <submittedName>
        <fullName evidence="2">Uncharacterized protein</fullName>
    </submittedName>
</protein>
<comment type="caution">
    <text evidence="2">The sequence shown here is derived from an EMBL/GenBank/DDBJ whole genome shotgun (WGS) entry which is preliminary data.</text>
</comment>
<feature type="compositionally biased region" description="Basic and acidic residues" evidence="1">
    <location>
        <begin position="67"/>
        <end position="76"/>
    </location>
</feature>
<dbReference type="OrthoDB" id="5151921at2759"/>
<feature type="compositionally biased region" description="Low complexity" evidence="1">
    <location>
        <begin position="81"/>
        <end position="113"/>
    </location>
</feature>
<feature type="region of interest" description="Disordered" evidence="1">
    <location>
        <begin position="1"/>
        <end position="192"/>
    </location>
</feature>